<comment type="caution">
    <text evidence="2">The sequence shown here is derived from an EMBL/GenBank/DDBJ whole genome shotgun (WGS) entry which is preliminary data.</text>
</comment>
<proteinExistence type="predicted"/>
<reference evidence="2 3" key="1">
    <citation type="submission" date="2016-07" db="EMBL/GenBank/DDBJ databases">
        <title>Pervasive Adenine N6-methylation of Active Genes in Fungi.</title>
        <authorList>
            <consortium name="DOE Joint Genome Institute"/>
            <person name="Mondo S.J."/>
            <person name="Dannebaum R.O."/>
            <person name="Kuo R.C."/>
            <person name="Labutti K."/>
            <person name="Haridas S."/>
            <person name="Kuo A."/>
            <person name="Salamov A."/>
            <person name="Ahrendt S.R."/>
            <person name="Lipzen A."/>
            <person name="Sullivan W."/>
            <person name="Andreopoulos W.B."/>
            <person name="Clum A."/>
            <person name="Lindquist E."/>
            <person name="Daum C."/>
            <person name="Ramamoorthy G.K."/>
            <person name="Gryganskyi A."/>
            <person name="Culley D."/>
            <person name="Magnuson J.K."/>
            <person name="James T.Y."/>
            <person name="O'Malley M.A."/>
            <person name="Stajich J.E."/>
            <person name="Spatafora J.W."/>
            <person name="Visel A."/>
            <person name="Grigoriev I.V."/>
        </authorList>
    </citation>
    <scope>NUCLEOTIDE SEQUENCE [LARGE SCALE GENOMIC DNA]</scope>
    <source>
        <strain evidence="2 3">JEL800</strain>
    </source>
</reference>
<sequence length="273" mass="31393">MHGHIDETDYSAIQKTGTTVCTQVAYNQYTEMLKETENNLNTTTVPEPTVHLSTLETHLRTTVLKHYKLATKKKSPQSAWKPVFSALESITLYIQKNQSWITQQQQPTDDAEFQKRAVAVFSAFGVAWCDVAEVLMEAGVFNEQTYPSVRDWPAKLEAIYTQTVYAGNKSQKKKAVVNSGDDDVPNKKKEKKKKDEEEGEDEDDKKKKKHHHHHHHHHHHAHGKPEEEHQIDPWDFEDLMELLRVDPKHVQEPTDTTALQTEEMRQKLAVAAL</sequence>
<evidence type="ECO:0000313" key="3">
    <source>
        <dbReference type="Proteomes" id="UP000193642"/>
    </source>
</evidence>
<evidence type="ECO:0000313" key="2">
    <source>
        <dbReference type="EMBL" id="ORY50087.1"/>
    </source>
</evidence>
<feature type="region of interest" description="Disordered" evidence="1">
    <location>
        <begin position="170"/>
        <end position="228"/>
    </location>
</feature>
<organism evidence="2 3">
    <name type="scientific">Rhizoclosmatium globosum</name>
    <dbReference type="NCBI Taxonomy" id="329046"/>
    <lineage>
        <taxon>Eukaryota</taxon>
        <taxon>Fungi</taxon>
        <taxon>Fungi incertae sedis</taxon>
        <taxon>Chytridiomycota</taxon>
        <taxon>Chytridiomycota incertae sedis</taxon>
        <taxon>Chytridiomycetes</taxon>
        <taxon>Chytridiales</taxon>
        <taxon>Chytriomycetaceae</taxon>
        <taxon>Rhizoclosmatium</taxon>
    </lineage>
</organism>
<feature type="compositionally biased region" description="Basic residues" evidence="1">
    <location>
        <begin position="206"/>
        <end position="222"/>
    </location>
</feature>
<name>A0A1Y2CT04_9FUNG</name>
<evidence type="ECO:0000256" key="1">
    <source>
        <dbReference type="SAM" id="MobiDB-lite"/>
    </source>
</evidence>
<keyword evidence="3" id="KW-1185">Reference proteome</keyword>
<dbReference type="EMBL" id="MCGO01000008">
    <property type="protein sequence ID" value="ORY50087.1"/>
    <property type="molecule type" value="Genomic_DNA"/>
</dbReference>
<protein>
    <submittedName>
        <fullName evidence="2">Uncharacterized protein</fullName>
    </submittedName>
</protein>
<dbReference type="Proteomes" id="UP000193642">
    <property type="component" value="Unassembled WGS sequence"/>
</dbReference>
<dbReference type="AlphaFoldDB" id="A0A1Y2CT04"/>
<dbReference type="OrthoDB" id="2118440at2759"/>
<accession>A0A1Y2CT04</accession>
<gene>
    <name evidence="2" type="ORF">BCR33DRAFT_734799</name>
</gene>